<evidence type="ECO:0000313" key="5">
    <source>
        <dbReference type="EMBL" id="GHM59721.1"/>
    </source>
</evidence>
<dbReference type="PRINTS" id="PR00061">
    <property type="entry name" value="RIBOSOMALL19"/>
</dbReference>
<comment type="caution">
    <text evidence="5">The sequence shown here is derived from an EMBL/GenBank/DDBJ whole genome shotgun (WGS) entry which is preliminary data.</text>
</comment>
<keyword evidence="2" id="KW-0689">Ribosomal protein</keyword>
<evidence type="ECO:0000256" key="1">
    <source>
        <dbReference type="ARBA" id="ARBA00005781"/>
    </source>
</evidence>
<organism evidence="5 6">
    <name type="scientific">Candidatus Mesenet longicola</name>
    <dbReference type="NCBI Taxonomy" id="1892558"/>
    <lineage>
        <taxon>Bacteria</taxon>
        <taxon>Pseudomonadati</taxon>
        <taxon>Pseudomonadota</taxon>
        <taxon>Alphaproteobacteria</taxon>
        <taxon>Rickettsiales</taxon>
        <taxon>Anaplasmataceae</taxon>
        <taxon>Candidatus Mesenet</taxon>
    </lineage>
</organism>
<dbReference type="Proteomes" id="UP000637906">
    <property type="component" value="Unassembled WGS sequence"/>
</dbReference>
<keyword evidence="3 4" id="KW-0687">Ribonucleoprotein</keyword>
<sequence>MTNLLEEFNRKQIQAMDRKIPEFRVGDTLKVTAKVDATSERTQVFEGVCISKRRMRNLSSNLHASFFLRKVSYGESIVSQYFVYSPLLVSIEVIKLGKVRRAKLYYLCDLYGKAARIKERKVHVKDKSIKGN</sequence>
<evidence type="ECO:0000256" key="3">
    <source>
        <dbReference type="ARBA" id="ARBA00023274"/>
    </source>
</evidence>
<evidence type="ECO:0000256" key="4">
    <source>
        <dbReference type="RuleBase" id="RU000559"/>
    </source>
</evidence>
<proteinExistence type="inferred from homology"/>
<dbReference type="GO" id="GO:0022625">
    <property type="term" value="C:cytosolic large ribosomal subunit"/>
    <property type="evidence" value="ECO:0007669"/>
    <property type="project" value="TreeGrafter"/>
</dbReference>
<dbReference type="PANTHER" id="PTHR15680:SF9">
    <property type="entry name" value="LARGE RIBOSOMAL SUBUNIT PROTEIN BL19M"/>
    <property type="match status" value="1"/>
</dbReference>
<dbReference type="GO" id="GO:0006412">
    <property type="term" value="P:translation"/>
    <property type="evidence" value="ECO:0007669"/>
    <property type="project" value="InterPro"/>
</dbReference>
<name>A0A8J3HQ00_9RICK</name>
<comment type="similarity">
    <text evidence="1 4">Belongs to the bacterial ribosomal protein bL19 family.</text>
</comment>
<dbReference type="GO" id="GO:0003735">
    <property type="term" value="F:structural constituent of ribosome"/>
    <property type="evidence" value="ECO:0007669"/>
    <property type="project" value="InterPro"/>
</dbReference>
<dbReference type="PANTHER" id="PTHR15680">
    <property type="entry name" value="RIBOSOMAL PROTEIN L19"/>
    <property type="match status" value="1"/>
</dbReference>
<dbReference type="AlphaFoldDB" id="A0A8J3HQ00"/>
<keyword evidence="6" id="KW-1185">Reference proteome</keyword>
<protein>
    <recommendedName>
        <fullName evidence="4">50S ribosomal protein L19</fullName>
    </recommendedName>
</protein>
<comment type="function">
    <text evidence="4">This protein is located at the 30S-50S ribosomal subunit interface and may play a role in the structure and function of the aminoacyl-tRNA binding site.</text>
</comment>
<reference evidence="5 6" key="1">
    <citation type="journal article" date="2021" name="Microb. Ecol.">
        <title>Candidatus Mesenet longicola: Novel Endosymbionts of Brontispa longissima that Induce Cytoplasmic Incompatibility.</title>
        <authorList>
            <person name="Takano S."/>
            <person name="Gotoh Y."/>
            <person name="Hayashi T."/>
        </authorList>
    </citation>
    <scope>NUCLEOTIDE SEQUENCE [LARGE SCALE GENOMIC DNA]</scope>
    <source>
        <strain evidence="5">L5</strain>
    </source>
</reference>
<dbReference type="SUPFAM" id="SSF50104">
    <property type="entry name" value="Translation proteins SH3-like domain"/>
    <property type="match status" value="1"/>
</dbReference>
<evidence type="ECO:0000256" key="2">
    <source>
        <dbReference type="ARBA" id="ARBA00022980"/>
    </source>
</evidence>
<dbReference type="EMBL" id="BNGU01000029">
    <property type="protein sequence ID" value="GHM59721.1"/>
    <property type="molecule type" value="Genomic_DNA"/>
</dbReference>
<dbReference type="PIRSF" id="PIRSF002191">
    <property type="entry name" value="Ribosomal_L19"/>
    <property type="match status" value="1"/>
</dbReference>
<dbReference type="NCBIfam" id="TIGR01024">
    <property type="entry name" value="rplS_bact"/>
    <property type="match status" value="1"/>
</dbReference>
<accession>A0A8J3HQ00</accession>
<dbReference type="Pfam" id="PF01245">
    <property type="entry name" value="Ribosomal_L19"/>
    <property type="match status" value="1"/>
</dbReference>
<dbReference type="InterPro" id="IPR038657">
    <property type="entry name" value="Ribosomal_bL19_sf"/>
</dbReference>
<dbReference type="InterPro" id="IPR001857">
    <property type="entry name" value="Ribosomal_bL19"/>
</dbReference>
<dbReference type="Gene3D" id="2.30.30.790">
    <property type="match status" value="1"/>
</dbReference>
<dbReference type="InterPro" id="IPR008991">
    <property type="entry name" value="Translation_prot_SH3-like_sf"/>
</dbReference>
<gene>
    <name evidence="5" type="ORF">sL5_07140</name>
</gene>
<evidence type="ECO:0000313" key="6">
    <source>
        <dbReference type="Proteomes" id="UP000637906"/>
    </source>
</evidence>